<dbReference type="Gene3D" id="3.40.190.10">
    <property type="entry name" value="Periplasmic binding protein-like II"/>
    <property type="match status" value="2"/>
</dbReference>
<dbReference type="PANTHER" id="PTHR30024:SF43">
    <property type="entry name" value="BLL4572 PROTEIN"/>
    <property type="match status" value="1"/>
</dbReference>
<dbReference type="PANTHER" id="PTHR30024">
    <property type="entry name" value="ALIPHATIC SULFONATES-BINDING PROTEIN-RELATED"/>
    <property type="match status" value="1"/>
</dbReference>
<gene>
    <name evidence="2" type="ORF">HELGO_WM11669</name>
</gene>
<name>A0A6S6S5K6_9BACT</name>
<evidence type="ECO:0000256" key="1">
    <source>
        <dbReference type="SAM" id="SignalP"/>
    </source>
</evidence>
<dbReference type="EMBL" id="CACVAP010000022">
    <property type="protein sequence ID" value="CAA6799574.1"/>
    <property type="molecule type" value="Genomic_DNA"/>
</dbReference>
<reference evidence="2" key="1">
    <citation type="submission" date="2020-01" db="EMBL/GenBank/DDBJ databases">
        <authorList>
            <person name="Meier V. D."/>
            <person name="Meier V D."/>
        </authorList>
    </citation>
    <scope>NUCLEOTIDE SEQUENCE</scope>
    <source>
        <strain evidence="2">HLG_WM_MAG_06</strain>
    </source>
</reference>
<keyword evidence="1" id="KW-0732">Signal</keyword>
<protein>
    <submittedName>
        <fullName evidence="2">Nitrate ABC transporter, nitrate-binding protein</fullName>
    </submittedName>
</protein>
<feature type="signal peptide" evidence="1">
    <location>
        <begin position="1"/>
        <end position="21"/>
    </location>
</feature>
<feature type="non-terminal residue" evidence="2">
    <location>
        <position position="191"/>
    </location>
</feature>
<evidence type="ECO:0000313" key="2">
    <source>
        <dbReference type="EMBL" id="CAA6799574.1"/>
    </source>
</evidence>
<dbReference type="SUPFAM" id="SSF53850">
    <property type="entry name" value="Periplasmic binding protein-like II"/>
    <property type="match status" value="1"/>
</dbReference>
<organism evidence="2">
    <name type="scientific">uncultured Sulfurovum sp</name>
    <dbReference type="NCBI Taxonomy" id="269237"/>
    <lineage>
        <taxon>Bacteria</taxon>
        <taxon>Pseudomonadati</taxon>
        <taxon>Campylobacterota</taxon>
        <taxon>Epsilonproteobacteria</taxon>
        <taxon>Campylobacterales</taxon>
        <taxon>Sulfurovaceae</taxon>
        <taxon>Sulfurovum</taxon>
        <taxon>environmental samples</taxon>
    </lineage>
</organism>
<feature type="chain" id="PRO_5028185034" evidence="1">
    <location>
        <begin position="22"/>
        <end position="191"/>
    </location>
</feature>
<dbReference type="AlphaFoldDB" id="A0A6S6S5K6"/>
<dbReference type="Pfam" id="PF13379">
    <property type="entry name" value="NMT1_2"/>
    <property type="match status" value="1"/>
</dbReference>
<sequence>MLTKMFKVGLAVSVLTSIALAKPEKTDLKIGFIALTDCAPLVIAKEKGFFKKRGLNVHVSKEGGGWPGIQQKVISGEYDFSHALAGMPIAATLGINGNANLQALMSLDFNGNAITYGNNIIKEMEKYGLDKTQRPVSADSLKKYIDAKHKAEGKFYKPLSFGMVHPVSTHNYELRYWMASAGILPDKDCTI</sequence>
<proteinExistence type="predicted"/>
<accession>A0A6S6S5K6</accession>